<keyword evidence="2" id="KW-1185">Reference proteome</keyword>
<sequence length="126" mass="13976">MGKCLYLIWFSADGQDKPVTGQVTFDDKVEHSKAIIGTLTRSVSRRWVEAADEYTCVQRTVDESGYRRGLHTKAIFLVSKEGKKWEDIYSLPVHELSAGAGCGRSISADTRRERGLLSAPPTSVLD</sequence>
<gene>
    <name evidence="1" type="ORF">EVAR_96181_1</name>
</gene>
<proteinExistence type="predicted"/>
<dbReference type="AlphaFoldDB" id="A0A4C1VJ16"/>
<dbReference type="EMBL" id="BGZK01000351">
    <property type="protein sequence ID" value="GBP38579.1"/>
    <property type="molecule type" value="Genomic_DNA"/>
</dbReference>
<organism evidence="1 2">
    <name type="scientific">Eumeta variegata</name>
    <name type="common">Bagworm moth</name>
    <name type="synonym">Eumeta japonica</name>
    <dbReference type="NCBI Taxonomy" id="151549"/>
    <lineage>
        <taxon>Eukaryota</taxon>
        <taxon>Metazoa</taxon>
        <taxon>Ecdysozoa</taxon>
        <taxon>Arthropoda</taxon>
        <taxon>Hexapoda</taxon>
        <taxon>Insecta</taxon>
        <taxon>Pterygota</taxon>
        <taxon>Neoptera</taxon>
        <taxon>Endopterygota</taxon>
        <taxon>Lepidoptera</taxon>
        <taxon>Glossata</taxon>
        <taxon>Ditrysia</taxon>
        <taxon>Tineoidea</taxon>
        <taxon>Psychidae</taxon>
        <taxon>Oiketicinae</taxon>
        <taxon>Eumeta</taxon>
    </lineage>
</organism>
<name>A0A4C1VJ16_EUMVA</name>
<protein>
    <submittedName>
        <fullName evidence="1">Uncharacterized protein</fullName>
    </submittedName>
</protein>
<dbReference type="Proteomes" id="UP000299102">
    <property type="component" value="Unassembled WGS sequence"/>
</dbReference>
<accession>A0A4C1VJ16</accession>
<evidence type="ECO:0000313" key="1">
    <source>
        <dbReference type="EMBL" id="GBP38579.1"/>
    </source>
</evidence>
<comment type="caution">
    <text evidence="1">The sequence shown here is derived from an EMBL/GenBank/DDBJ whole genome shotgun (WGS) entry which is preliminary data.</text>
</comment>
<evidence type="ECO:0000313" key="2">
    <source>
        <dbReference type="Proteomes" id="UP000299102"/>
    </source>
</evidence>
<reference evidence="1 2" key="1">
    <citation type="journal article" date="2019" name="Commun. Biol.">
        <title>The bagworm genome reveals a unique fibroin gene that provides high tensile strength.</title>
        <authorList>
            <person name="Kono N."/>
            <person name="Nakamura H."/>
            <person name="Ohtoshi R."/>
            <person name="Tomita M."/>
            <person name="Numata K."/>
            <person name="Arakawa K."/>
        </authorList>
    </citation>
    <scope>NUCLEOTIDE SEQUENCE [LARGE SCALE GENOMIC DNA]</scope>
</reference>